<dbReference type="AlphaFoldDB" id="A0A3M7QXW9"/>
<dbReference type="Gene3D" id="3.40.50.720">
    <property type="entry name" value="NAD(P)-binding Rossmann-like Domain"/>
    <property type="match status" value="1"/>
</dbReference>
<evidence type="ECO:0000256" key="3">
    <source>
        <dbReference type="ARBA" id="ARBA00022857"/>
    </source>
</evidence>
<evidence type="ECO:0000256" key="2">
    <source>
        <dbReference type="ARBA" id="ARBA00022490"/>
    </source>
</evidence>
<sequence length="205" mass="23551">MERLIIVTGASRGIGATIAIQANRKYASNTIFLLIARDEQKLSQVKDEMVSQSPLNRVLSIKIDFGLDINKNQIVSLMKKSFDQDELNDVKELFIFYNHGTLRLESIELAEEAAKKEFQINVFSVWTLISAFKELFPLENIPLQFHINISSLMATLALKNYSAYCTNLYEQGKFVQPEQTVERLWRILVKNDFENGSVIDFYDSE</sequence>
<evidence type="ECO:0000313" key="5">
    <source>
        <dbReference type="EMBL" id="RNA16069.1"/>
    </source>
</evidence>
<dbReference type="InterPro" id="IPR036291">
    <property type="entry name" value="NAD(P)-bd_dom_sf"/>
</dbReference>
<comment type="caution">
    <text evidence="5">The sequence shown here is derived from an EMBL/GenBank/DDBJ whole genome shotgun (WGS) entry which is preliminary data.</text>
</comment>
<dbReference type="OrthoDB" id="153074at2759"/>
<dbReference type="Proteomes" id="UP000276133">
    <property type="component" value="Unassembled WGS sequence"/>
</dbReference>
<gene>
    <name evidence="5" type="ORF">BpHYR1_007179</name>
</gene>
<keyword evidence="4" id="KW-0560">Oxidoreductase</keyword>
<protein>
    <submittedName>
        <fullName evidence="5">Sepiapterin reductase</fullName>
    </submittedName>
</protein>
<keyword evidence="2" id="KW-0963">Cytoplasm</keyword>
<name>A0A3M7QXW9_BRAPC</name>
<dbReference type="SUPFAM" id="SSF51735">
    <property type="entry name" value="NAD(P)-binding Rossmann-fold domains"/>
    <property type="match status" value="1"/>
</dbReference>
<dbReference type="STRING" id="10195.A0A3M7QXW9"/>
<evidence type="ECO:0000256" key="4">
    <source>
        <dbReference type="ARBA" id="ARBA00023002"/>
    </source>
</evidence>
<proteinExistence type="predicted"/>
<reference evidence="5 6" key="1">
    <citation type="journal article" date="2018" name="Sci. Rep.">
        <title>Genomic signatures of local adaptation to the degree of environmental predictability in rotifers.</title>
        <authorList>
            <person name="Franch-Gras L."/>
            <person name="Hahn C."/>
            <person name="Garcia-Roger E.M."/>
            <person name="Carmona M.J."/>
            <person name="Serra M."/>
            <person name="Gomez A."/>
        </authorList>
    </citation>
    <scope>NUCLEOTIDE SEQUENCE [LARGE SCALE GENOMIC DNA]</scope>
    <source>
        <strain evidence="5">HYR1</strain>
    </source>
</reference>
<dbReference type="GO" id="GO:0006729">
    <property type="term" value="P:tetrahydrobiopterin biosynthetic process"/>
    <property type="evidence" value="ECO:0007669"/>
    <property type="project" value="TreeGrafter"/>
</dbReference>
<dbReference type="InterPro" id="IPR002347">
    <property type="entry name" value="SDR_fam"/>
</dbReference>
<evidence type="ECO:0000256" key="1">
    <source>
        <dbReference type="ARBA" id="ARBA00004496"/>
    </source>
</evidence>
<organism evidence="5 6">
    <name type="scientific">Brachionus plicatilis</name>
    <name type="common">Marine rotifer</name>
    <name type="synonym">Brachionus muelleri</name>
    <dbReference type="NCBI Taxonomy" id="10195"/>
    <lineage>
        <taxon>Eukaryota</taxon>
        <taxon>Metazoa</taxon>
        <taxon>Spiralia</taxon>
        <taxon>Gnathifera</taxon>
        <taxon>Rotifera</taxon>
        <taxon>Eurotatoria</taxon>
        <taxon>Monogononta</taxon>
        <taxon>Pseudotrocha</taxon>
        <taxon>Ploima</taxon>
        <taxon>Brachionidae</taxon>
        <taxon>Brachionus</taxon>
    </lineage>
</organism>
<dbReference type="GO" id="GO:0004757">
    <property type="term" value="F:sepiapterin reductase (NADP+) activity"/>
    <property type="evidence" value="ECO:0007669"/>
    <property type="project" value="TreeGrafter"/>
</dbReference>
<dbReference type="GO" id="GO:0005737">
    <property type="term" value="C:cytoplasm"/>
    <property type="evidence" value="ECO:0007669"/>
    <property type="project" value="UniProtKB-SubCell"/>
</dbReference>
<dbReference type="PANTHER" id="PTHR44085:SF2">
    <property type="entry name" value="SEPIAPTERIN REDUCTASE"/>
    <property type="match status" value="1"/>
</dbReference>
<dbReference type="InterPro" id="IPR051721">
    <property type="entry name" value="Biopterin_syn/organic_redct"/>
</dbReference>
<evidence type="ECO:0000313" key="6">
    <source>
        <dbReference type="Proteomes" id="UP000276133"/>
    </source>
</evidence>
<keyword evidence="6" id="KW-1185">Reference proteome</keyword>
<dbReference type="Pfam" id="PF00106">
    <property type="entry name" value="adh_short"/>
    <property type="match status" value="1"/>
</dbReference>
<keyword evidence="3" id="KW-0521">NADP</keyword>
<comment type="subcellular location">
    <subcellularLocation>
        <location evidence="1">Cytoplasm</location>
    </subcellularLocation>
</comment>
<accession>A0A3M7QXW9</accession>
<dbReference type="EMBL" id="REGN01004815">
    <property type="protein sequence ID" value="RNA16069.1"/>
    <property type="molecule type" value="Genomic_DNA"/>
</dbReference>
<dbReference type="PANTHER" id="PTHR44085">
    <property type="entry name" value="SEPIAPTERIN REDUCTASE"/>
    <property type="match status" value="1"/>
</dbReference>